<keyword evidence="4" id="KW-0378">Hydrolase</keyword>
<evidence type="ECO:0000313" key="4">
    <source>
        <dbReference type="EMBL" id="AAQ91301.1"/>
    </source>
</evidence>
<dbReference type="EMBL" id="AY326312">
    <property type="protein sequence ID" value="AAQ91301.1"/>
    <property type="molecule type" value="Genomic_DNA"/>
</dbReference>
<dbReference type="GO" id="GO:0033904">
    <property type="term" value="F:dextranase activity"/>
    <property type="evidence" value="ECO:0007669"/>
    <property type="project" value="UniProtKB-EC"/>
</dbReference>
<accession>Q6VUG9</accession>
<dbReference type="Gene3D" id="3.20.20.80">
    <property type="entry name" value="Glycosidases"/>
    <property type="match status" value="1"/>
</dbReference>
<dbReference type="SMR" id="Q6VUG9"/>
<feature type="signal peptide" evidence="3">
    <location>
        <begin position="1"/>
        <end position="23"/>
    </location>
</feature>
<keyword evidence="2 3" id="KW-0732">Signal</keyword>
<keyword evidence="4" id="KW-0326">Glycosidase</keyword>
<dbReference type="EC" id="3.2.1.11" evidence="4"/>
<dbReference type="CAZy" id="GH66">
    <property type="family name" value="Glycoside Hydrolase Family 66"/>
</dbReference>
<dbReference type="AlphaFoldDB" id="Q6VUG9"/>
<comment type="similarity">
    <text evidence="1">Belongs to the glycosyl hydrolase 66 family.</text>
</comment>
<sequence length="596" mass="68641">MSFPKKWAAAVCISVLAPTLLLTACFDQPAIRPQEVKDMDAFGDVVTDKARYEPGERVKYALKLKEGIDEGQIIVRYKHLDRLVEEEKIDWKGESEVRWEWEPPADDFTGYMTEIFFKQGKEIVDQTNIAVDVSSDWGKFPRYGYLADFMAMEQADSEAVIERLNRFHINGIQFYDWQWKHHMPLKLESGKPAETWPDIANRQVSYETVKRYIDLAHEKNMKAMNYNLLYGAYEDAENDGVKMEWGLFRDPLGKNQDRHPLPDSWASDILLMDPSNPEWQQYLIQSEMEVFKHLPFDGWHVDQLGDRGPLWNKDGDSVNLAQTFAPFLQEAKKKLDVDYVMNAVGQYGQAYIATQAPVKFLYTEVWGDHPHYRHLKEIIDQNAKYSKGKLNTVLAAYMNYDHANKPGEFNTPGVLLANAVIFASGGSHLELGENMLAKEYFPNRNLTIPEELEKRLVHYYDFLTAYQNLLRDGAQEIEAELSAASSIALSPTMEQGKVWVSVKRKDDKQIFHFVNFTDAVHMNWNDANATQAEPEQIEHVTIALKTDKKPKKVWMASPDYYGGSPIAIEFEHDGDTLEFALPKLKYWDMVVVDYAD</sequence>
<organism evidence="4">
    <name type="scientific">Paenibacillus sp. Dex70-1B</name>
    <dbReference type="NCBI Taxonomy" id="247650"/>
    <lineage>
        <taxon>Bacteria</taxon>
        <taxon>Bacillati</taxon>
        <taxon>Bacillota</taxon>
        <taxon>Bacilli</taxon>
        <taxon>Bacillales</taxon>
        <taxon>Paenibacillaceae</taxon>
        <taxon>Paenibacillus</taxon>
    </lineage>
</organism>
<protein>
    <submittedName>
        <fullName evidence="4">Dextranase 1</fullName>
        <ecNumber evidence="4">3.2.1.11</ecNumber>
    </submittedName>
</protein>
<evidence type="ECO:0000256" key="2">
    <source>
        <dbReference type="ARBA" id="ARBA00022729"/>
    </source>
</evidence>
<dbReference type="CDD" id="cd14745">
    <property type="entry name" value="GH66"/>
    <property type="match status" value="1"/>
</dbReference>
<proteinExistence type="inferred from homology"/>
<dbReference type="InterPro" id="IPR013780">
    <property type="entry name" value="Glyco_hydro_b"/>
</dbReference>
<dbReference type="PROSITE" id="PS51257">
    <property type="entry name" value="PROKAR_LIPOPROTEIN"/>
    <property type="match status" value="1"/>
</dbReference>
<evidence type="ECO:0000256" key="1">
    <source>
        <dbReference type="ARBA" id="ARBA00010837"/>
    </source>
</evidence>
<gene>
    <name evidence="4" type="primary">dex1</name>
</gene>
<name>Q6VUG9_9BACL</name>
<dbReference type="Gene3D" id="2.60.40.1180">
    <property type="entry name" value="Golgi alpha-mannosidase II"/>
    <property type="match status" value="1"/>
</dbReference>
<dbReference type="InterPro" id="IPR025092">
    <property type="entry name" value="Glyco_hydro_66"/>
</dbReference>
<dbReference type="Gene3D" id="2.60.40.10">
    <property type="entry name" value="Immunoglobulins"/>
    <property type="match status" value="1"/>
</dbReference>
<dbReference type="InterPro" id="IPR013783">
    <property type="entry name" value="Ig-like_fold"/>
</dbReference>
<feature type="chain" id="PRO_5039068388" evidence="3">
    <location>
        <begin position="24"/>
        <end position="596"/>
    </location>
</feature>
<reference evidence="4" key="1">
    <citation type="submission" date="2003-06" db="EMBL/GenBank/DDBJ databases">
        <title>Thermotolerant Paenibacillus species produce thermoactive and thermostable dextranases.</title>
        <authorList>
            <person name="Finnegan P.M."/>
            <person name="Brumbley S.M."/>
            <person name="O'Shea M.S."/>
            <person name="Nevalainen H."/>
            <person name="Bergquist P.L."/>
        </authorList>
    </citation>
    <scope>NUCLEOTIDE SEQUENCE</scope>
    <source>
        <strain evidence="4">Dex70-1B</strain>
    </source>
</reference>
<dbReference type="Pfam" id="PF13199">
    <property type="entry name" value="Glyco_hydro_66"/>
    <property type="match status" value="1"/>
</dbReference>
<evidence type="ECO:0000256" key="3">
    <source>
        <dbReference type="SAM" id="SignalP"/>
    </source>
</evidence>